<organism evidence="1 2">
    <name type="scientific">Streptomyces dysideae</name>
    <dbReference type="NCBI Taxonomy" id="909626"/>
    <lineage>
        <taxon>Bacteria</taxon>
        <taxon>Bacillati</taxon>
        <taxon>Actinomycetota</taxon>
        <taxon>Actinomycetes</taxon>
        <taxon>Kitasatosporales</taxon>
        <taxon>Streptomycetaceae</taxon>
        <taxon>Streptomyces</taxon>
    </lineage>
</organism>
<proteinExistence type="predicted"/>
<evidence type="ECO:0000313" key="1">
    <source>
        <dbReference type="EMBL" id="KUO19367.1"/>
    </source>
</evidence>
<comment type="caution">
    <text evidence="1">The sequence shown here is derived from an EMBL/GenBank/DDBJ whole genome shotgun (WGS) entry which is preliminary data.</text>
</comment>
<dbReference type="Proteomes" id="UP000053260">
    <property type="component" value="Unassembled WGS sequence"/>
</dbReference>
<dbReference type="OrthoDB" id="7347529at2"/>
<dbReference type="InterPro" id="IPR009467">
    <property type="entry name" value="Glycolipid-bd_prot_put"/>
</dbReference>
<reference evidence="1 2" key="1">
    <citation type="submission" date="2015-10" db="EMBL/GenBank/DDBJ databases">
        <title>Draft genome sequence of Streptomyces sp. RV15, isolated from a marine sponge.</title>
        <authorList>
            <person name="Ruckert C."/>
            <person name="Abdelmohsen U.R."/>
            <person name="Winkler A."/>
            <person name="Hentschel U."/>
            <person name="Kalinowski J."/>
            <person name="Kampfer P."/>
            <person name="Glaeser S."/>
        </authorList>
    </citation>
    <scope>NUCLEOTIDE SEQUENCE [LARGE SCALE GENOMIC DNA]</scope>
    <source>
        <strain evidence="1 2">RV15</strain>
    </source>
</reference>
<dbReference type="EMBL" id="LMXB01000053">
    <property type="protein sequence ID" value="KUO19367.1"/>
    <property type="molecule type" value="Genomic_DNA"/>
</dbReference>
<keyword evidence="2" id="KW-1185">Reference proteome</keyword>
<dbReference type="Pfam" id="PF06475">
    <property type="entry name" value="Glycolipid_bind"/>
    <property type="match status" value="1"/>
</dbReference>
<accession>A0A117S043</accession>
<evidence type="ECO:0000313" key="2">
    <source>
        <dbReference type="Proteomes" id="UP000053260"/>
    </source>
</evidence>
<dbReference type="AlphaFoldDB" id="A0A117S043"/>
<dbReference type="SUPFAM" id="SSF159275">
    <property type="entry name" value="PA1994-like"/>
    <property type="match status" value="1"/>
</dbReference>
<dbReference type="RefSeq" id="WP_067023634.1">
    <property type="nucleotide sequence ID" value="NZ_KQ949086.1"/>
</dbReference>
<gene>
    <name evidence="1" type="ORF">AQJ91_20650</name>
</gene>
<evidence type="ECO:0008006" key="3">
    <source>
        <dbReference type="Google" id="ProtNLM"/>
    </source>
</evidence>
<dbReference type="STRING" id="909626.AQJ91_20650"/>
<protein>
    <recommendedName>
        <fullName evidence="3">Glycolipid-binding domain-containing protein</fullName>
    </recommendedName>
</protein>
<sequence length="195" mass="21723">MSTSRVITWSVTESQGYETAWAEFADGSLRARGRAVGIVPQPYWISYELETAEDFVTRRLSVTARTQTGARSLDLRHDGHGRWIADGEPLPDVDGALDCDLGLCPLTNTMPVLRHGLHRAPGEREFLMAWVSVPGLTVRPSRQTYTHLGQGRIRFVSDDFRSDIEFDDDGIVVDYPGMATRLDRSGGHSPLDHVQ</sequence>
<name>A0A117S043_9ACTN</name>